<dbReference type="EMBL" id="LS423452">
    <property type="protein sequence ID" value="SPS06006.1"/>
    <property type="molecule type" value="Genomic_DNA"/>
</dbReference>
<sequence length="55" mass="6342">MQCKREWDSHPDLLKKVTMNTPVEIQSDIDPLRVSSSRVTLTRAVTYHSPIVTNF</sequence>
<organism evidence="1">
    <name type="scientific">Candidatus Nitrotoga fabula</name>
    <dbReference type="NCBI Taxonomy" id="2182327"/>
    <lineage>
        <taxon>Bacteria</taxon>
        <taxon>Pseudomonadati</taxon>
        <taxon>Pseudomonadota</taxon>
        <taxon>Betaproteobacteria</taxon>
        <taxon>Nitrosomonadales</taxon>
        <taxon>Gallionellaceae</taxon>
        <taxon>Candidatus Nitrotoga</taxon>
    </lineage>
</organism>
<evidence type="ECO:0000313" key="1">
    <source>
        <dbReference type="EMBL" id="SPS06006.1"/>
    </source>
</evidence>
<name>A0A2X0SJJ0_9PROT</name>
<reference evidence="1" key="1">
    <citation type="submission" date="2018-05" db="EMBL/GenBank/DDBJ databases">
        <authorList>
            <person name="Lanie J.A."/>
            <person name="Ng W.-L."/>
            <person name="Kazmierczak K.M."/>
            <person name="Andrzejewski T.M."/>
            <person name="Davidsen T.M."/>
            <person name="Wayne K.J."/>
            <person name="Tettelin H."/>
            <person name="Glass J.I."/>
            <person name="Rusch D."/>
            <person name="Podicherti R."/>
            <person name="Tsui H.-C.T."/>
            <person name="Winkler M.E."/>
        </authorList>
    </citation>
    <scope>NUCLEOTIDE SEQUENCE</scope>
    <source>
        <strain evidence="1">KNB</strain>
    </source>
</reference>
<accession>A0A2X0SJJ0</accession>
<dbReference type="AlphaFoldDB" id="A0A2X0SJJ0"/>
<gene>
    <name evidence="1" type="ORF">NITFAB_1596</name>
</gene>
<proteinExistence type="predicted"/>
<protein>
    <submittedName>
        <fullName evidence="1">Uncharacterized protein</fullName>
    </submittedName>
</protein>